<dbReference type="PROSITE" id="PS50940">
    <property type="entry name" value="CHIT_BIND_II"/>
    <property type="match status" value="1"/>
</dbReference>
<dbReference type="InterPro" id="IPR002557">
    <property type="entry name" value="Chitin-bd_dom"/>
</dbReference>
<dbReference type="Proteomes" id="UP000678499">
    <property type="component" value="Unassembled WGS sequence"/>
</dbReference>
<dbReference type="EMBL" id="CAJPEX010001137">
    <property type="protein sequence ID" value="CAG0918314.1"/>
    <property type="molecule type" value="Genomic_DNA"/>
</dbReference>
<gene>
    <name evidence="2" type="ORF">NMOB1V02_LOCUS5873</name>
</gene>
<evidence type="ECO:0000313" key="3">
    <source>
        <dbReference type="Proteomes" id="UP000678499"/>
    </source>
</evidence>
<dbReference type="GO" id="GO:0008061">
    <property type="term" value="F:chitin binding"/>
    <property type="evidence" value="ECO:0007669"/>
    <property type="project" value="InterPro"/>
</dbReference>
<name>A0A7R9BMN3_9CRUS</name>
<dbReference type="InterPro" id="IPR052976">
    <property type="entry name" value="Scoloptoxin-like"/>
</dbReference>
<reference evidence="2" key="1">
    <citation type="submission" date="2020-11" db="EMBL/GenBank/DDBJ databases">
        <authorList>
            <person name="Tran Van P."/>
        </authorList>
    </citation>
    <scope>NUCLEOTIDE SEQUENCE</scope>
</reference>
<dbReference type="Gene3D" id="2.170.140.10">
    <property type="entry name" value="Chitin binding domain"/>
    <property type="match status" value="1"/>
</dbReference>
<proteinExistence type="predicted"/>
<feature type="domain" description="Chitin-binding type-2" evidence="1">
    <location>
        <begin position="56"/>
        <end position="123"/>
    </location>
</feature>
<organism evidence="2">
    <name type="scientific">Notodromas monacha</name>
    <dbReference type="NCBI Taxonomy" id="399045"/>
    <lineage>
        <taxon>Eukaryota</taxon>
        <taxon>Metazoa</taxon>
        <taxon>Ecdysozoa</taxon>
        <taxon>Arthropoda</taxon>
        <taxon>Crustacea</taxon>
        <taxon>Oligostraca</taxon>
        <taxon>Ostracoda</taxon>
        <taxon>Podocopa</taxon>
        <taxon>Podocopida</taxon>
        <taxon>Cypridocopina</taxon>
        <taxon>Cypridoidea</taxon>
        <taxon>Cyprididae</taxon>
        <taxon>Notodromas</taxon>
    </lineage>
</organism>
<evidence type="ECO:0000313" key="2">
    <source>
        <dbReference type="EMBL" id="CAD7278162.1"/>
    </source>
</evidence>
<dbReference type="PANTHER" id="PTHR22933:SF43">
    <property type="entry name" value="LP10131P"/>
    <property type="match status" value="1"/>
</dbReference>
<dbReference type="GO" id="GO:0005576">
    <property type="term" value="C:extracellular region"/>
    <property type="evidence" value="ECO:0007669"/>
    <property type="project" value="InterPro"/>
</dbReference>
<dbReference type="AlphaFoldDB" id="A0A7R9BMN3"/>
<dbReference type="EMBL" id="OA883174">
    <property type="protein sequence ID" value="CAD7278162.1"/>
    <property type="molecule type" value="Genomic_DNA"/>
</dbReference>
<accession>A0A7R9BMN3</accession>
<dbReference type="PANTHER" id="PTHR22933">
    <property type="entry name" value="FI18007P1-RELATED"/>
    <property type="match status" value="1"/>
</dbReference>
<dbReference type="SUPFAM" id="SSF57625">
    <property type="entry name" value="Invertebrate chitin-binding proteins"/>
    <property type="match status" value="1"/>
</dbReference>
<sequence length="144" mass="16231">MSKAIQAIAAKISMEGQQKKYTQILKNDNKRQAADIEAQLGLPSNSTSIRANIVDTFSCDGKIYGYYADPDNECQIFHICMPDVFPDGREETRRWSFVCPEETIFDQSHLVCARPEDALPCEEAVNFYNVNENFGKIPEPSSSK</sequence>
<dbReference type="Pfam" id="PF01607">
    <property type="entry name" value="CBM_14"/>
    <property type="match status" value="1"/>
</dbReference>
<dbReference type="OrthoDB" id="6407151at2759"/>
<evidence type="ECO:0000259" key="1">
    <source>
        <dbReference type="PROSITE" id="PS50940"/>
    </source>
</evidence>
<protein>
    <recommendedName>
        <fullName evidence="1">Chitin-binding type-2 domain-containing protein</fullName>
    </recommendedName>
</protein>
<dbReference type="InterPro" id="IPR036508">
    <property type="entry name" value="Chitin-bd_dom_sf"/>
</dbReference>
<keyword evidence="3" id="KW-1185">Reference proteome</keyword>